<protein>
    <submittedName>
        <fullName evidence="1">Uncharacterized protein</fullName>
    </submittedName>
</protein>
<proteinExistence type="predicted"/>
<dbReference type="OrthoDB" id="3628826at2"/>
<comment type="caution">
    <text evidence="1">The sequence shown here is derived from an EMBL/GenBank/DDBJ whole genome shotgun (WGS) entry which is preliminary data.</text>
</comment>
<organism evidence="1 2">
    <name type="scientific">Labedaea rhizosphaerae</name>
    <dbReference type="NCBI Taxonomy" id="598644"/>
    <lineage>
        <taxon>Bacteria</taxon>
        <taxon>Bacillati</taxon>
        <taxon>Actinomycetota</taxon>
        <taxon>Actinomycetes</taxon>
        <taxon>Pseudonocardiales</taxon>
        <taxon>Pseudonocardiaceae</taxon>
        <taxon>Labedaea</taxon>
    </lineage>
</organism>
<dbReference type="AlphaFoldDB" id="A0A4R6SGT8"/>
<gene>
    <name evidence="1" type="ORF">EV186_1021110</name>
</gene>
<dbReference type="EMBL" id="SNXZ01000002">
    <property type="protein sequence ID" value="TDQ01242.1"/>
    <property type="molecule type" value="Genomic_DNA"/>
</dbReference>
<evidence type="ECO:0000313" key="2">
    <source>
        <dbReference type="Proteomes" id="UP000295444"/>
    </source>
</evidence>
<dbReference type="Proteomes" id="UP000295444">
    <property type="component" value="Unassembled WGS sequence"/>
</dbReference>
<name>A0A4R6SGT8_LABRH</name>
<reference evidence="1 2" key="1">
    <citation type="submission" date="2019-03" db="EMBL/GenBank/DDBJ databases">
        <title>Genomic Encyclopedia of Type Strains, Phase IV (KMG-IV): sequencing the most valuable type-strain genomes for metagenomic binning, comparative biology and taxonomic classification.</title>
        <authorList>
            <person name="Goeker M."/>
        </authorList>
    </citation>
    <scope>NUCLEOTIDE SEQUENCE [LARGE SCALE GENOMIC DNA]</scope>
    <source>
        <strain evidence="1 2">DSM 45361</strain>
    </source>
</reference>
<sequence length="76" mass="8529">MDPRTWTPVRAALADVADLLIGIRASLEAQRTGKRQTTQPMPRPVLAADRLAETDRYRRHQERVRLLLPNVTSPGG</sequence>
<accession>A0A4R6SGT8</accession>
<evidence type="ECO:0000313" key="1">
    <source>
        <dbReference type="EMBL" id="TDQ01242.1"/>
    </source>
</evidence>
<dbReference type="RefSeq" id="WP_133849841.1">
    <property type="nucleotide sequence ID" value="NZ_SNXZ01000002.1"/>
</dbReference>
<keyword evidence="2" id="KW-1185">Reference proteome</keyword>